<keyword evidence="1" id="KW-0732">Signal</keyword>
<evidence type="ECO:0000313" key="2">
    <source>
        <dbReference type="EMBL" id="SHG97726.1"/>
    </source>
</evidence>
<feature type="chain" id="PRO_5012002481" description="Outer membrane protein beta-barrel domain-containing protein" evidence="1">
    <location>
        <begin position="20"/>
        <end position="293"/>
    </location>
</feature>
<name>A0A1M5P7G5_9FLAO</name>
<evidence type="ECO:0000313" key="3">
    <source>
        <dbReference type="Proteomes" id="UP000184522"/>
    </source>
</evidence>
<protein>
    <recommendedName>
        <fullName evidence="4">Outer membrane protein beta-barrel domain-containing protein</fullName>
    </recommendedName>
</protein>
<proteinExistence type="predicted"/>
<feature type="signal peptide" evidence="1">
    <location>
        <begin position="1"/>
        <end position="19"/>
    </location>
</feature>
<organism evidence="2 3">
    <name type="scientific">Winogradskyella jejuensis</name>
    <dbReference type="NCBI Taxonomy" id="1089305"/>
    <lineage>
        <taxon>Bacteria</taxon>
        <taxon>Pseudomonadati</taxon>
        <taxon>Bacteroidota</taxon>
        <taxon>Flavobacteriia</taxon>
        <taxon>Flavobacteriales</taxon>
        <taxon>Flavobacteriaceae</taxon>
        <taxon>Winogradskyella</taxon>
    </lineage>
</organism>
<dbReference type="STRING" id="1089305.SAMN05444148_1402"/>
<dbReference type="RefSeq" id="WP_073084647.1">
    <property type="nucleotide sequence ID" value="NZ_FQWS01000001.1"/>
</dbReference>
<dbReference type="Proteomes" id="UP000184522">
    <property type="component" value="Unassembled WGS sequence"/>
</dbReference>
<gene>
    <name evidence="2" type="ORF">SAMN05444148_1402</name>
</gene>
<reference evidence="3" key="1">
    <citation type="submission" date="2016-11" db="EMBL/GenBank/DDBJ databases">
        <authorList>
            <person name="Varghese N."/>
            <person name="Submissions S."/>
        </authorList>
    </citation>
    <scope>NUCLEOTIDE SEQUENCE [LARGE SCALE GENOMIC DNA]</scope>
    <source>
        <strain evidence="3">DSM 25330</strain>
    </source>
</reference>
<dbReference type="EMBL" id="FQWS01000001">
    <property type="protein sequence ID" value="SHG97726.1"/>
    <property type="molecule type" value="Genomic_DNA"/>
</dbReference>
<dbReference type="OrthoDB" id="1411114at2"/>
<dbReference type="AlphaFoldDB" id="A0A1M5P7G5"/>
<evidence type="ECO:0000256" key="1">
    <source>
        <dbReference type="SAM" id="SignalP"/>
    </source>
</evidence>
<accession>A0A1M5P7G5</accession>
<evidence type="ECO:0008006" key="4">
    <source>
        <dbReference type="Google" id="ProtNLM"/>
    </source>
</evidence>
<sequence>MKKILIICLVFACISLGYAQNTYTINGENLELTSVVEGDVDLFYTINNRKYRYFLRTKDDTFFELKNEKGNDGDYTRDYIAILKKEASKSTLSVDKVKLTTGSLKRYIDSHNKNVNVDYNVTNNNLKVNFRLGLLAGITNHPLVEGLTDNDSHLQIASELEIYGNTDNPLHSGLLQLRQTIGSSGDYKSTELSLGYRIRPIRTEKFNLFVQTRFASLVFSSIDVTTVIGGDVITTEPRNETEFEVPFIFGIGADFKVSNNGYITFLYDRFYALGLDSRDDFPMDFMIGYKLKL</sequence>
<keyword evidence="3" id="KW-1185">Reference proteome</keyword>